<sequence length="178" mass="20572">MAKYRDEVSAKHQAMISQRKESRTSNPSTNKKGKETESRRPNYEVITPLTTSRATLLEDAFNFELIVLPSQGVDKSKYCRYHQNYSHTIELCLTLRDKIEELTNHKRRETTPKHEEPRKLNRESEGTLRLWGIINTIARAFAGGFSSSSRTRYLCMVNNVHSEDGGARRKQPQITFIN</sequence>
<feature type="compositionally biased region" description="Basic and acidic residues" evidence="1">
    <location>
        <begin position="1"/>
        <end position="10"/>
    </location>
</feature>
<name>A0A371G8L8_MUCPR</name>
<keyword evidence="3" id="KW-1185">Reference proteome</keyword>
<feature type="compositionally biased region" description="Basic and acidic residues" evidence="1">
    <location>
        <begin position="32"/>
        <end position="42"/>
    </location>
</feature>
<dbReference type="Proteomes" id="UP000257109">
    <property type="component" value="Unassembled WGS sequence"/>
</dbReference>
<comment type="caution">
    <text evidence="2">The sequence shown here is derived from an EMBL/GenBank/DDBJ whole genome shotgun (WGS) entry which is preliminary data.</text>
</comment>
<evidence type="ECO:0000256" key="1">
    <source>
        <dbReference type="SAM" id="MobiDB-lite"/>
    </source>
</evidence>
<dbReference type="AlphaFoldDB" id="A0A371G8L8"/>
<feature type="region of interest" description="Disordered" evidence="1">
    <location>
        <begin position="1"/>
        <end position="43"/>
    </location>
</feature>
<evidence type="ECO:0000313" key="2">
    <source>
        <dbReference type="EMBL" id="RDX86879.1"/>
    </source>
</evidence>
<dbReference type="OrthoDB" id="1460309at2759"/>
<gene>
    <name evidence="2" type="ORF">CR513_31719</name>
</gene>
<evidence type="ECO:0008006" key="4">
    <source>
        <dbReference type="Google" id="ProtNLM"/>
    </source>
</evidence>
<evidence type="ECO:0000313" key="3">
    <source>
        <dbReference type="Proteomes" id="UP000257109"/>
    </source>
</evidence>
<accession>A0A371G8L8</accession>
<proteinExistence type="predicted"/>
<reference evidence="2" key="1">
    <citation type="submission" date="2018-05" db="EMBL/GenBank/DDBJ databases">
        <title>Draft genome of Mucuna pruriens seed.</title>
        <authorList>
            <person name="Nnadi N.E."/>
            <person name="Vos R."/>
            <person name="Hasami M.H."/>
            <person name="Devisetty U.K."/>
            <person name="Aguiy J.C."/>
        </authorList>
    </citation>
    <scope>NUCLEOTIDE SEQUENCE [LARGE SCALE GENOMIC DNA]</scope>
    <source>
        <strain evidence="2">JCA_2017</strain>
    </source>
</reference>
<organism evidence="2 3">
    <name type="scientific">Mucuna pruriens</name>
    <name type="common">Velvet bean</name>
    <name type="synonym">Dolichos pruriens</name>
    <dbReference type="NCBI Taxonomy" id="157652"/>
    <lineage>
        <taxon>Eukaryota</taxon>
        <taxon>Viridiplantae</taxon>
        <taxon>Streptophyta</taxon>
        <taxon>Embryophyta</taxon>
        <taxon>Tracheophyta</taxon>
        <taxon>Spermatophyta</taxon>
        <taxon>Magnoliopsida</taxon>
        <taxon>eudicotyledons</taxon>
        <taxon>Gunneridae</taxon>
        <taxon>Pentapetalae</taxon>
        <taxon>rosids</taxon>
        <taxon>fabids</taxon>
        <taxon>Fabales</taxon>
        <taxon>Fabaceae</taxon>
        <taxon>Papilionoideae</taxon>
        <taxon>50 kb inversion clade</taxon>
        <taxon>NPAAA clade</taxon>
        <taxon>indigoferoid/millettioid clade</taxon>
        <taxon>Phaseoleae</taxon>
        <taxon>Mucuna</taxon>
    </lineage>
</organism>
<protein>
    <recommendedName>
        <fullName evidence="4">Retrotransposon gag domain-containing protein</fullName>
    </recommendedName>
</protein>
<dbReference type="EMBL" id="QJKJ01006384">
    <property type="protein sequence ID" value="RDX86879.1"/>
    <property type="molecule type" value="Genomic_DNA"/>
</dbReference>
<feature type="non-terminal residue" evidence="2">
    <location>
        <position position="1"/>
    </location>
</feature>